<name>A0A1D8GGR1_9FIRM</name>
<dbReference type="EMBL" id="CP017269">
    <property type="protein sequence ID" value="AOT70066.1"/>
    <property type="molecule type" value="Genomic_DNA"/>
</dbReference>
<dbReference type="InterPro" id="IPR029064">
    <property type="entry name" value="Ribosomal_eL30-like_sf"/>
</dbReference>
<dbReference type="AlphaFoldDB" id="A0A1D8GGR1"/>
<sequence>MTDKSLNELERYIDLALGNVPELKQDEKRRWLGEFRERVVFALTEDQIKRREAKKVLEEKIKNGEAKKLIMNMKIAPEISGRFMELAAKYDLDYKSVDLPNQKGDIALVLASDDAVNVENVVLEELPSMPDKFYQSRSRKLCKDHMEELKNEAPMYVDEFEEVTFFDKMVGIKCGVCEDNSKDGVMI</sequence>
<evidence type="ECO:0000313" key="2">
    <source>
        <dbReference type="Proteomes" id="UP000095743"/>
    </source>
</evidence>
<dbReference type="OrthoDB" id="95278at2"/>
<evidence type="ECO:0008006" key="3">
    <source>
        <dbReference type="Google" id="ProtNLM"/>
    </source>
</evidence>
<dbReference type="Pfam" id="PF07997">
    <property type="entry name" value="DUF1694"/>
    <property type="match status" value="1"/>
</dbReference>
<evidence type="ECO:0000313" key="1">
    <source>
        <dbReference type="EMBL" id="AOT70066.1"/>
    </source>
</evidence>
<organism evidence="1 2">
    <name type="scientific">Geosporobacter ferrireducens</name>
    <dbReference type="NCBI Taxonomy" id="1424294"/>
    <lineage>
        <taxon>Bacteria</taxon>
        <taxon>Bacillati</taxon>
        <taxon>Bacillota</taxon>
        <taxon>Clostridia</taxon>
        <taxon>Peptostreptococcales</taxon>
        <taxon>Thermotaleaceae</taxon>
        <taxon>Geosporobacter</taxon>
    </lineage>
</organism>
<dbReference type="SUPFAM" id="SSF160515">
    <property type="entry name" value="YueI-like"/>
    <property type="match status" value="1"/>
</dbReference>
<dbReference type="STRING" id="1424294.Gferi_10985"/>
<accession>A0A1D8GGR1</accession>
<dbReference type="RefSeq" id="WP_069976394.1">
    <property type="nucleotide sequence ID" value="NZ_CP017269.1"/>
</dbReference>
<gene>
    <name evidence="1" type="ORF">Gferi_10985</name>
</gene>
<dbReference type="Gene3D" id="3.30.1330.30">
    <property type="match status" value="1"/>
</dbReference>
<dbReference type="Proteomes" id="UP000095743">
    <property type="component" value="Chromosome"/>
</dbReference>
<protein>
    <recommendedName>
        <fullName evidence="3">DUF1694 domain-containing protein</fullName>
    </recommendedName>
</protein>
<dbReference type="KEGG" id="gfe:Gferi_10985"/>
<dbReference type="InterPro" id="IPR012543">
    <property type="entry name" value="DUF1694"/>
</dbReference>
<keyword evidence="2" id="KW-1185">Reference proteome</keyword>
<proteinExistence type="predicted"/>
<reference evidence="1 2" key="1">
    <citation type="submission" date="2016-09" db="EMBL/GenBank/DDBJ databases">
        <title>Genomic analysis reveals versatility of anaerobic energy metabolism of Geosporobacter ferrireducens IRF9 of phylum Firmicutes.</title>
        <authorList>
            <person name="Kim S.-J."/>
        </authorList>
    </citation>
    <scope>NUCLEOTIDE SEQUENCE [LARGE SCALE GENOMIC DNA]</scope>
    <source>
        <strain evidence="1 2">IRF9</strain>
    </source>
</reference>